<comment type="caution">
    <text evidence="1">The sequence shown here is derived from an EMBL/GenBank/DDBJ whole genome shotgun (WGS) entry which is preliminary data.</text>
</comment>
<dbReference type="Proteomes" id="UP000234951">
    <property type="component" value="Unassembled WGS sequence"/>
</dbReference>
<evidence type="ECO:0000313" key="4">
    <source>
        <dbReference type="Proteomes" id="UP000235114"/>
    </source>
</evidence>
<dbReference type="OrthoDB" id="9804333at2"/>
<dbReference type="SUPFAM" id="SSF89550">
    <property type="entry name" value="PHP domain-like"/>
    <property type="match status" value="1"/>
</dbReference>
<keyword evidence="4" id="KW-1185">Reference proteome</keyword>
<evidence type="ECO:0000313" key="2">
    <source>
        <dbReference type="EMBL" id="PLR92521.1"/>
    </source>
</evidence>
<dbReference type="EMBL" id="PGVD01000057">
    <property type="protein sequence ID" value="PLR92521.1"/>
    <property type="molecule type" value="Genomic_DNA"/>
</dbReference>
<name>A0A2N5GI52_9BACI</name>
<dbReference type="EMBL" id="PGVA01000049">
    <property type="protein sequence ID" value="PLR80573.1"/>
    <property type="molecule type" value="Genomic_DNA"/>
</dbReference>
<sequence length="70" mass="7956">MQGIEVNHPLHDGKARAKAKELAERFDLIQTGGSDFHGFYSDTQSMIGSHTTDLAEFEKLQERKIYMETV</sequence>
<proteinExistence type="predicted"/>
<evidence type="ECO:0000313" key="3">
    <source>
        <dbReference type="Proteomes" id="UP000234951"/>
    </source>
</evidence>
<reference evidence="1 3" key="1">
    <citation type="submission" date="2017-11" db="EMBL/GenBank/DDBJ databases">
        <title>Comparitive Functional Genomics of Dry Heat Resistant strains isolated from the Viking Spacecraft.</title>
        <authorList>
            <person name="Seuylemezian A."/>
            <person name="Cooper K."/>
            <person name="Vaishampayan P."/>
        </authorList>
    </citation>
    <scope>NUCLEOTIDE SEQUENCE [LARGE SCALE GENOMIC DNA]</scope>
    <source>
        <strain evidence="1 3">M4.6</strain>
    </source>
</reference>
<dbReference type="Gene3D" id="3.20.20.140">
    <property type="entry name" value="Metal-dependent hydrolases"/>
    <property type="match status" value="1"/>
</dbReference>
<organism evidence="1 3">
    <name type="scientific">Bacillus canaveralius</name>
    <dbReference type="NCBI Taxonomy" id="1403243"/>
    <lineage>
        <taxon>Bacteria</taxon>
        <taxon>Bacillati</taxon>
        <taxon>Bacillota</taxon>
        <taxon>Bacilli</taxon>
        <taxon>Bacillales</taxon>
        <taxon>Bacillaceae</taxon>
        <taxon>Bacillus</taxon>
    </lineage>
</organism>
<dbReference type="AlphaFoldDB" id="A0A2N5GI52"/>
<evidence type="ECO:0000313" key="1">
    <source>
        <dbReference type="EMBL" id="PLR80573.1"/>
    </source>
</evidence>
<gene>
    <name evidence="1" type="ORF">CU635_17925</name>
    <name evidence="2" type="ORF">CVD25_18680</name>
</gene>
<accession>A0A2N5GI52</accession>
<dbReference type="InterPro" id="IPR016195">
    <property type="entry name" value="Pol/histidinol_Pase-like"/>
</dbReference>
<reference evidence="2 4" key="2">
    <citation type="submission" date="2017-12" db="EMBL/GenBank/DDBJ databases">
        <title>Comparative Functional Genomics of Dry Heat Resistant strains isolated from the Viking Spacecraft.</title>
        <authorList>
            <person name="Seuylemezian A."/>
            <person name="Cooper K."/>
            <person name="Vaishampayan P."/>
        </authorList>
    </citation>
    <scope>NUCLEOTIDE SEQUENCE [LARGE SCALE GENOMIC DNA]</scope>
    <source>
        <strain evidence="2 4">ATCC 29669</strain>
    </source>
</reference>
<protein>
    <recommendedName>
        <fullName evidence="5">PHP domain-containing protein</fullName>
    </recommendedName>
</protein>
<dbReference type="Proteomes" id="UP000235114">
    <property type="component" value="Unassembled WGS sequence"/>
</dbReference>
<dbReference type="RefSeq" id="WP_101578745.1">
    <property type="nucleotide sequence ID" value="NZ_PGVA01000049.1"/>
</dbReference>
<evidence type="ECO:0008006" key="5">
    <source>
        <dbReference type="Google" id="ProtNLM"/>
    </source>
</evidence>